<keyword evidence="3" id="KW-1185">Reference proteome</keyword>
<accession>A0AAE0Z7K6</accession>
<feature type="non-terminal residue" evidence="2">
    <location>
        <position position="1"/>
    </location>
</feature>
<dbReference type="Proteomes" id="UP001283361">
    <property type="component" value="Unassembled WGS sequence"/>
</dbReference>
<keyword evidence="1" id="KW-0732">Signal</keyword>
<proteinExistence type="predicted"/>
<organism evidence="2 3">
    <name type="scientific">Elysia crispata</name>
    <name type="common">lettuce slug</name>
    <dbReference type="NCBI Taxonomy" id="231223"/>
    <lineage>
        <taxon>Eukaryota</taxon>
        <taxon>Metazoa</taxon>
        <taxon>Spiralia</taxon>
        <taxon>Lophotrochozoa</taxon>
        <taxon>Mollusca</taxon>
        <taxon>Gastropoda</taxon>
        <taxon>Heterobranchia</taxon>
        <taxon>Euthyneura</taxon>
        <taxon>Panpulmonata</taxon>
        <taxon>Sacoglossa</taxon>
        <taxon>Placobranchoidea</taxon>
        <taxon>Plakobranchidae</taxon>
        <taxon>Elysia</taxon>
    </lineage>
</organism>
<sequence>IPTPVLRLFAVLTLASEVVSRVKFDIIIMMFATSKAMPFPTVPESTVFTWALNVTGRGTPKSRKAYDVTVHVAKPSHDQRS</sequence>
<evidence type="ECO:0000256" key="1">
    <source>
        <dbReference type="SAM" id="SignalP"/>
    </source>
</evidence>
<gene>
    <name evidence="2" type="ORF">RRG08_013913</name>
</gene>
<evidence type="ECO:0000313" key="3">
    <source>
        <dbReference type="Proteomes" id="UP001283361"/>
    </source>
</evidence>
<feature type="signal peptide" evidence="1">
    <location>
        <begin position="1"/>
        <end position="20"/>
    </location>
</feature>
<evidence type="ECO:0000313" key="2">
    <source>
        <dbReference type="EMBL" id="KAK3764227.1"/>
    </source>
</evidence>
<dbReference type="EMBL" id="JAWDGP010004463">
    <property type="protein sequence ID" value="KAK3764227.1"/>
    <property type="molecule type" value="Genomic_DNA"/>
</dbReference>
<feature type="chain" id="PRO_5042054198" evidence="1">
    <location>
        <begin position="21"/>
        <end position="81"/>
    </location>
</feature>
<comment type="caution">
    <text evidence="2">The sequence shown here is derived from an EMBL/GenBank/DDBJ whole genome shotgun (WGS) entry which is preliminary data.</text>
</comment>
<dbReference type="AlphaFoldDB" id="A0AAE0Z7K6"/>
<protein>
    <submittedName>
        <fullName evidence="2">Uncharacterized protein</fullName>
    </submittedName>
</protein>
<reference evidence="2" key="1">
    <citation type="journal article" date="2023" name="G3 (Bethesda)">
        <title>A reference genome for the long-term kleptoplast-retaining sea slug Elysia crispata morphotype clarki.</title>
        <authorList>
            <person name="Eastman K.E."/>
            <person name="Pendleton A.L."/>
            <person name="Shaikh M.A."/>
            <person name="Suttiyut T."/>
            <person name="Ogas R."/>
            <person name="Tomko P."/>
            <person name="Gavelis G."/>
            <person name="Widhalm J.R."/>
            <person name="Wisecaver J.H."/>
        </authorList>
    </citation>
    <scope>NUCLEOTIDE SEQUENCE</scope>
    <source>
        <strain evidence="2">ECLA1</strain>
    </source>
</reference>
<name>A0AAE0Z7K6_9GAST</name>